<feature type="transmembrane region" description="Helical" evidence="19">
    <location>
        <begin position="81"/>
        <end position="101"/>
    </location>
</feature>
<protein>
    <recommendedName>
        <fullName evidence="5 19">Undecaprenyl phosphate-alpha-4-amino-4-deoxy-L-arabinose arabinosyl transferase</fullName>
        <ecNumber evidence="4 19">2.4.2.43</ecNumber>
    </recommendedName>
    <alternativeName>
        <fullName evidence="19">4-amino-4-deoxy-L-arabinose lipid A transferase</fullName>
    </alternativeName>
    <alternativeName>
        <fullName evidence="19">Lipid IV(A) 4-amino-4-deoxy-L-arabinosyltransferase</fullName>
    </alternativeName>
    <alternativeName>
        <fullName evidence="19">Undecaprenyl phosphate-alpha-L-Ara4N transferase</fullName>
    </alternativeName>
</protein>
<dbReference type="HAMAP" id="MF_01165">
    <property type="entry name" value="ArnT_transfer"/>
    <property type="match status" value="1"/>
</dbReference>
<evidence type="ECO:0000256" key="4">
    <source>
        <dbReference type="ARBA" id="ARBA00012056"/>
    </source>
</evidence>
<dbReference type="EC" id="2.4.2.43" evidence="4 19"/>
<dbReference type="UniPathway" id="UPA00037"/>
<feature type="transmembrane region" description="Helical" evidence="19">
    <location>
        <begin position="162"/>
        <end position="195"/>
    </location>
</feature>
<dbReference type="GO" id="GO:0103015">
    <property type="term" value="F:4-amino-4-deoxy-L-arabinose transferase activity"/>
    <property type="evidence" value="ECO:0007669"/>
    <property type="project" value="UniProtKB-EC"/>
</dbReference>
<keyword evidence="6 19" id="KW-1003">Cell membrane</keyword>
<dbReference type="GO" id="GO:0000030">
    <property type="term" value="F:mannosyltransferase activity"/>
    <property type="evidence" value="ECO:0007669"/>
    <property type="project" value="InterPro"/>
</dbReference>
<evidence type="ECO:0000256" key="15">
    <source>
        <dbReference type="ARBA" id="ARBA00023098"/>
    </source>
</evidence>
<dbReference type="GO" id="GO:0006493">
    <property type="term" value="P:protein O-linked glycosylation"/>
    <property type="evidence" value="ECO:0007669"/>
    <property type="project" value="InterPro"/>
</dbReference>
<dbReference type="InterPro" id="IPR022839">
    <property type="entry name" value="ArnT"/>
</dbReference>
<feature type="transmembrane region" description="Helical" evidence="19">
    <location>
        <begin position="291"/>
        <end position="309"/>
    </location>
</feature>
<evidence type="ECO:0000256" key="3">
    <source>
        <dbReference type="ARBA" id="ARBA00010814"/>
    </source>
</evidence>
<evidence type="ECO:0000256" key="14">
    <source>
        <dbReference type="ARBA" id="ARBA00022989"/>
    </source>
</evidence>
<keyword evidence="16 19" id="KW-0472">Membrane</keyword>
<dbReference type="InterPro" id="IPR050297">
    <property type="entry name" value="LipidA_mod_glycosyltrf_83"/>
</dbReference>
<dbReference type="NCBIfam" id="NF009784">
    <property type="entry name" value="PRK13279.1"/>
    <property type="match status" value="1"/>
</dbReference>
<proteinExistence type="inferred from homology"/>
<accession>A0A3N6RYJ8</accession>
<evidence type="ECO:0000313" key="21">
    <source>
        <dbReference type="EMBL" id="RQM37527.1"/>
    </source>
</evidence>
<feature type="transmembrane region" description="Helical" evidence="19">
    <location>
        <begin position="207"/>
        <end position="227"/>
    </location>
</feature>
<keyword evidence="14 19" id="KW-1133">Transmembrane helix</keyword>
<evidence type="ECO:0000256" key="1">
    <source>
        <dbReference type="ARBA" id="ARBA00004429"/>
    </source>
</evidence>
<evidence type="ECO:0000256" key="13">
    <source>
        <dbReference type="ARBA" id="ARBA00022985"/>
    </source>
</evidence>
<keyword evidence="10 19" id="KW-0328">Glycosyltransferase</keyword>
<feature type="transmembrane region" description="Helical" evidence="19">
    <location>
        <begin position="257"/>
        <end position="279"/>
    </location>
</feature>
<dbReference type="OrthoDB" id="9775035at2"/>
<keyword evidence="15 19" id="KW-0443">Lipid metabolism</keyword>
<reference evidence="21 22" key="1">
    <citation type="submission" date="2018-10" db="EMBL/GenBank/DDBJ databases">
        <title>Draft genome sequence for the type isolate of Erwinia psidii, agent causal of bacterial blight in guava (Psidium guajava) and wilt and die-back of Eucalyptus spp.</title>
        <authorList>
            <person name="Hermenegildo P.S."/>
            <person name="Santos S.A."/>
            <person name="Guimaraes L.M.S."/>
            <person name="Vidigal P.M.P."/>
            <person name="Pereira I.C."/>
            <person name="Badel J.L."/>
            <person name="Alfenas-Zerbini P."/>
            <person name="Ferreira M.A.S.V."/>
            <person name="Alfenas A.C."/>
        </authorList>
    </citation>
    <scope>NUCLEOTIDE SEQUENCE [LARGE SCALE GENOMIC DNA]</scope>
    <source>
        <strain evidence="21 22">IBSBF 435</strain>
    </source>
</reference>
<feature type="transmembrane region" description="Helical" evidence="19">
    <location>
        <begin position="409"/>
        <end position="427"/>
    </location>
</feature>
<comment type="subcellular location">
    <subcellularLocation>
        <location evidence="1">Cell inner membrane</location>
        <topology evidence="1">Multi-pass membrane protein</topology>
    </subcellularLocation>
    <subcellularLocation>
        <location evidence="19">Cell membrane</location>
        <topology evidence="19">Multi-pass membrane protein</topology>
    </subcellularLocation>
</comment>
<dbReference type="InterPro" id="IPR003342">
    <property type="entry name" value="ArnT-like_N"/>
</dbReference>
<evidence type="ECO:0000256" key="10">
    <source>
        <dbReference type="ARBA" id="ARBA00022676"/>
    </source>
</evidence>
<evidence type="ECO:0000256" key="7">
    <source>
        <dbReference type="ARBA" id="ARBA00022516"/>
    </source>
</evidence>
<keyword evidence="12 19" id="KW-0812">Transmembrane</keyword>
<dbReference type="GO" id="GO:0010041">
    <property type="term" value="P:response to iron(III) ion"/>
    <property type="evidence" value="ECO:0007669"/>
    <property type="project" value="TreeGrafter"/>
</dbReference>
<dbReference type="Proteomes" id="UP000279457">
    <property type="component" value="Unassembled WGS sequence"/>
</dbReference>
<dbReference type="Pfam" id="PF02366">
    <property type="entry name" value="PMT"/>
    <property type="match status" value="1"/>
</dbReference>
<feature type="transmembrane region" description="Helical" evidence="19">
    <location>
        <begin position="113"/>
        <end position="134"/>
    </location>
</feature>
<dbReference type="RefSeq" id="WP_124233842.1">
    <property type="nucleotide sequence ID" value="NZ_RHHM01000011.1"/>
</dbReference>
<dbReference type="PANTHER" id="PTHR33908:SF3">
    <property type="entry name" value="UNDECAPRENYL PHOSPHATE-ALPHA-4-AMINO-4-DEOXY-L-ARABINOSE ARABINOSYL TRANSFERASE"/>
    <property type="match status" value="1"/>
</dbReference>
<dbReference type="AlphaFoldDB" id="A0A3N6RYJ8"/>
<feature type="transmembrane region" description="Helical" evidence="19">
    <location>
        <begin position="315"/>
        <end position="333"/>
    </location>
</feature>
<feature type="transmembrane region" description="Helical" evidence="19">
    <location>
        <begin position="381"/>
        <end position="402"/>
    </location>
</feature>
<evidence type="ECO:0000313" key="22">
    <source>
        <dbReference type="Proteomes" id="UP000279457"/>
    </source>
</evidence>
<evidence type="ECO:0000256" key="18">
    <source>
        <dbReference type="ARBA" id="ARBA00034054"/>
    </source>
</evidence>
<gene>
    <name evidence="19" type="primary">arnT</name>
    <name evidence="21" type="ORF">EB241_14905</name>
</gene>
<keyword evidence="13 19" id="KW-0448">Lipopolysaccharide biosynthesis</keyword>
<evidence type="ECO:0000256" key="2">
    <source>
        <dbReference type="ARBA" id="ARBA00005200"/>
    </source>
</evidence>
<comment type="catalytic activity">
    <reaction evidence="18 19">
        <text>4-amino-4-deoxy-alpha-L-arabinopyranosyl di-trans,octa-cis-undecaprenyl phosphate + lipid IVA = lipid IIA + di-trans,octa-cis-undecaprenyl phosphate.</text>
        <dbReference type="EC" id="2.4.2.43"/>
    </reaction>
</comment>
<comment type="function">
    <text evidence="17 19">Catalyzes the transfer of the L-Ara4N moiety of the glycolipid undecaprenyl phosphate-alpha-L-Ara4N to lipid A. The modified arabinose is attached to lipid A and is required for resistance to polymyxin and cationic antimicrobial peptides.</text>
</comment>
<dbReference type="GO" id="GO:0005886">
    <property type="term" value="C:plasma membrane"/>
    <property type="evidence" value="ECO:0007669"/>
    <property type="project" value="UniProtKB-SubCell"/>
</dbReference>
<evidence type="ECO:0000256" key="8">
    <source>
        <dbReference type="ARBA" id="ARBA00022519"/>
    </source>
</evidence>
<comment type="similarity">
    <text evidence="3 19">Belongs to the glycosyltransferase 83 family.</text>
</comment>
<keyword evidence="11 19" id="KW-0808">Transferase</keyword>
<keyword evidence="8" id="KW-0997">Cell inner membrane</keyword>
<evidence type="ECO:0000256" key="11">
    <source>
        <dbReference type="ARBA" id="ARBA00022679"/>
    </source>
</evidence>
<dbReference type="GO" id="GO:0009103">
    <property type="term" value="P:lipopolysaccharide biosynthetic process"/>
    <property type="evidence" value="ECO:0007669"/>
    <property type="project" value="UniProtKB-KW"/>
</dbReference>
<evidence type="ECO:0000256" key="17">
    <source>
        <dbReference type="ARBA" id="ARBA00025446"/>
    </source>
</evidence>
<keyword evidence="22" id="KW-1185">Reference proteome</keyword>
<name>A0A3N6RYJ8_9GAMM</name>
<keyword evidence="9 19" id="KW-0441">Lipid A biosynthesis</keyword>
<evidence type="ECO:0000256" key="16">
    <source>
        <dbReference type="ARBA" id="ARBA00023136"/>
    </source>
</evidence>
<dbReference type="EMBL" id="RHHM01000011">
    <property type="protein sequence ID" value="RQM37527.1"/>
    <property type="molecule type" value="Genomic_DNA"/>
</dbReference>
<dbReference type="GO" id="GO:0009245">
    <property type="term" value="P:lipid A biosynthetic process"/>
    <property type="evidence" value="ECO:0007669"/>
    <property type="project" value="UniProtKB-UniRule"/>
</dbReference>
<comment type="pathway">
    <text evidence="2 19">Lipopolysaccharide metabolism; 4-amino-4-deoxy-beta-L-arabinose-lipid A biosynthesis.</text>
</comment>
<evidence type="ECO:0000256" key="6">
    <source>
        <dbReference type="ARBA" id="ARBA00022475"/>
    </source>
</evidence>
<feature type="transmembrane region" description="Helical" evidence="19">
    <location>
        <begin position="345"/>
        <end position="369"/>
    </location>
</feature>
<evidence type="ECO:0000256" key="9">
    <source>
        <dbReference type="ARBA" id="ARBA00022556"/>
    </source>
</evidence>
<sequence>MKMMRNGFLLLLLFSLYYLIPLEFRHLWQPDETRYAEISRQMLASGNWVVPHFLDLRYFEKPVAGYWINNLSQLIFGHNNFAVRFGSVFSITLTALMVYWLTLRIWCCRITAVIAGIIFLTSLLVYGIGSYAVLDPMITLWLVAAMCGYWRAVNAPTMGKKVLAWLLMGLACGMGFMTKGFLALAVPVVAILPWAIQQKRFKELCQFGPLAVAGAVIISTPWAIAIAQHEPDFWHYFFWVEHIQRFAEDNAQHKAPFWYYLPILVLGCLPWLALLPSALHNGWRNRHENSGSLYLLSWVVMPLLFFSIAKGKLPTYILPCFAPLAALMARRAMQLVQSRSKALWANGWINLIFGLLCVITIVGFLAPWGLSKHPLYGHHEVLKVVLAGSAFLLWGLIGFLTLKAPTTRWVWAACCPLGLALVVGQVIPDRVVDSKQPQQFIQGMKNEIGTSRFLLANGPGIASGLAWELQRSDILLYQQRGEVQYGLSYADAQDKFVSDTDFPQWLEKHRHEGRVTLILLLSRSEQNSERGLPRADFSYRQGRLVMYQYNQTP</sequence>
<evidence type="ECO:0000256" key="19">
    <source>
        <dbReference type="HAMAP-Rule" id="MF_01165"/>
    </source>
</evidence>
<evidence type="ECO:0000259" key="20">
    <source>
        <dbReference type="Pfam" id="PF02366"/>
    </source>
</evidence>
<comment type="caution">
    <text evidence="21">The sequence shown here is derived from an EMBL/GenBank/DDBJ whole genome shotgun (WGS) entry which is preliminary data.</text>
</comment>
<organism evidence="21 22">
    <name type="scientific">Erwinia psidii</name>
    <dbReference type="NCBI Taxonomy" id="69224"/>
    <lineage>
        <taxon>Bacteria</taxon>
        <taxon>Pseudomonadati</taxon>
        <taxon>Pseudomonadota</taxon>
        <taxon>Gammaproteobacteria</taxon>
        <taxon>Enterobacterales</taxon>
        <taxon>Erwiniaceae</taxon>
        <taxon>Erwinia</taxon>
    </lineage>
</organism>
<evidence type="ECO:0000256" key="5">
    <source>
        <dbReference type="ARBA" id="ARBA00015532"/>
    </source>
</evidence>
<evidence type="ECO:0000256" key="12">
    <source>
        <dbReference type="ARBA" id="ARBA00022692"/>
    </source>
</evidence>
<feature type="domain" description="ArnT-like N-terminal" evidence="20">
    <location>
        <begin position="4"/>
        <end position="237"/>
    </location>
</feature>
<dbReference type="PANTHER" id="PTHR33908">
    <property type="entry name" value="MANNOSYLTRANSFERASE YKCB-RELATED"/>
    <property type="match status" value="1"/>
</dbReference>
<keyword evidence="7 19" id="KW-0444">Lipid biosynthesis</keyword>